<dbReference type="EMBL" id="LQYG01000008">
    <property type="protein sequence ID" value="KYC66420.1"/>
    <property type="molecule type" value="Genomic_DNA"/>
</dbReference>
<gene>
    <name evidence="1" type="ORF">B4098_2507</name>
</gene>
<reference evidence="1 2" key="1">
    <citation type="submission" date="2016-01" db="EMBL/GenBank/DDBJ databases">
        <title>Genome Sequences of Twelve Sporeforming Bacillus Species Isolated from Foods.</title>
        <authorList>
            <person name="Berendsen E.M."/>
            <person name="Wells-Bennik M.H."/>
            <person name="Krawcyk A.O."/>
            <person name="De Jong A."/>
            <person name="Holsappel S."/>
            <person name="Eijlander R.T."/>
            <person name="Kuipers O.P."/>
        </authorList>
    </citation>
    <scope>NUCLEOTIDE SEQUENCE [LARGE SCALE GENOMIC DNA]</scope>
    <source>
        <strain evidence="1 2">B4098</strain>
    </source>
</reference>
<sequence>MPKPKIRRPDELGTGSRGLWPEADITTITKCIKNAPLAGSGKGGFKGG</sequence>
<accession>A0A150KA77</accession>
<dbReference type="AlphaFoldDB" id="A0A150KA77"/>
<evidence type="ECO:0000313" key="2">
    <source>
        <dbReference type="Proteomes" id="UP000075288"/>
    </source>
</evidence>
<evidence type="ECO:0000313" key="1">
    <source>
        <dbReference type="EMBL" id="KYC66420.1"/>
    </source>
</evidence>
<name>A0A150KA77_HEYCO</name>
<protein>
    <submittedName>
        <fullName evidence="1">Uncharacterized protein</fullName>
    </submittedName>
</protein>
<organism evidence="1 2">
    <name type="scientific">Heyndrickxia coagulans</name>
    <name type="common">Weizmannia coagulans</name>
    <dbReference type="NCBI Taxonomy" id="1398"/>
    <lineage>
        <taxon>Bacteria</taxon>
        <taxon>Bacillati</taxon>
        <taxon>Bacillota</taxon>
        <taxon>Bacilli</taxon>
        <taxon>Bacillales</taxon>
        <taxon>Bacillaceae</taxon>
        <taxon>Heyndrickxia</taxon>
    </lineage>
</organism>
<proteinExistence type="predicted"/>
<dbReference type="Proteomes" id="UP000075288">
    <property type="component" value="Unassembled WGS sequence"/>
</dbReference>
<dbReference type="PATRIC" id="fig|1398.26.peg.344"/>
<comment type="caution">
    <text evidence="1">The sequence shown here is derived from an EMBL/GenBank/DDBJ whole genome shotgun (WGS) entry which is preliminary data.</text>
</comment>